<evidence type="ECO:0000313" key="2">
    <source>
        <dbReference type="Proteomes" id="UP000735302"/>
    </source>
</evidence>
<evidence type="ECO:0000313" key="1">
    <source>
        <dbReference type="EMBL" id="GFN93969.1"/>
    </source>
</evidence>
<reference evidence="1 2" key="1">
    <citation type="journal article" date="2021" name="Elife">
        <title>Chloroplast acquisition without the gene transfer in kleptoplastic sea slugs, Plakobranchus ocellatus.</title>
        <authorList>
            <person name="Maeda T."/>
            <person name="Takahashi S."/>
            <person name="Yoshida T."/>
            <person name="Shimamura S."/>
            <person name="Takaki Y."/>
            <person name="Nagai Y."/>
            <person name="Toyoda A."/>
            <person name="Suzuki Y."/>
            <person name="Arimoto A."/>
            <person name="Ishii H."/>
            <person name="Satoh N."/>
            <person name="Nishiyama T."/>
            <person name="Hasebe M."/>
            <person name="Maruyama T."/>
            <person name="Minagawa J."/>
            <person name="Obokata J."/>
            <person name="Shigenobu S."/>
        </authorList>
    </citation>
    <scope>NUCLEOTIDE SEQUENCE [LARGE SCALE GENOMIC DNA]</scope>
</reference>
<dbReference type="EMBL" id="BLXT01002391">
    <property type="protein sequence ID" value="GFN93969.1"/>
    <property type="molecule type" value="Genomic_DNA"/>
</dbReference>
<organism evidence="1 2">
    <name type="scientific">Plakobranchus ocellatus</name>
    <dbReference type="NCBI Taxonomy" id="259542"/>
    <lineage>
        <taxon>Eukaryota</taxon>
        <taxon>Metazoa</taxon>
        <taxon>Spiralia</taxon>
        <taxon>Lophotrochozoa</taxon>
        <taxon>Mollusca</taxon>
        <taxon>Gastropoda</taxon>
        <taxon>Heterobranchia</taxon>
        <taxon>Euthyneura</taxon>
        <taxon>Panpulmonata</taxon>
        <taxon>Sacoglossa</taxon>
        <taxon>Placobranchoidea</taxon>
        <taxon>Plakobranchidae</taxon>
        <taxon>Plakobranchus</taxon>
    </lineage>
</organism>
<accession>A0AAV3ZHB6</accession>
<proteinExistence type="predicted"/>
<dbReference type="AlphaFoldDB" id="A0AAV3ZHB6"/>
<gene>
    <name evidence="1" type="ORF">PoB_002047500</name>
</gene>
<name>A0AAV3ZHB6_9GAST</name>
<dbReference type="Proteomes" id="UP000735302">
    <property type="component" value="Unassembled WGS sequence"/>
</dbReference>
<sequence>MSDTMKDTIRNTMRYIEGCKEGYIGMCKWKYLRNLKACNGGNERDALKSLVILGGQKAMYLELCANSRLSRGSKHNYNNNNNCIANSHSCNNYKSYYSIEKNNIQDGVIKTTEFGQNSNNETVYKNNIESKHEKRKNKQTNV</sequence>
<protein>
    <submittedName>
        <fullName evidence="1">Uncharacterized protein</fullName>
    </submittedName>
</protein>
<comment type="caution">
    <text evidence="1">The sequence shown here is derived from an EMBL/GenBank/DDBJ whole genome shotgun (WGS) entry which is preliminary data.</text>
</comment>
<keyword evidence="2" id="KW-1185">Reference proteome</keyword>